<protein>
    <submittedName>
        <fullName evidence="2">Uncharacterized protein</fullName>
    </submittedName>
</protein>
<name>A0A9W6GQ66_9FUSO</name>
<keyword evidence="1" id="KW-0812">Transmembrane</keyword>
<feature type="transmembrane region" description="Helical" evidence="1">
    <location>
        <begin position="214"/>
        <end position="234"/>
    </location>
</feature>
<dbReference type="RefSeq" id="WP_281838151.1">
    <property type="nucleotide sequence ID" value="NZ_BSDY01000049.1"/>
</dbReference>
<feature type="transmembrane region" description="Helical" evidence="1">
    <location>
        <begin position="12"/>
        <end position="30"/>
    </location>
</feature>
<dbReference type="AlphaFoldDB" id="A0A9W6GQ66"/>
<evidence type="ECO:0000313" key="3">
    <source>
        <dbReference type="Proteomes" id="UP001144471"/>
    </source>
</evidence>
<keyword evidence="1" id="KW-0472">Membrane</keyword>
<feature type="transmembrane region" description="Helical" evidence="1">
    <location>
        <begin position="42"/>
        <end position="58"/>
    </location>
</feature>
<feature type="transmembrane region" description="Helical" evidence="1">
    <location>
        <begin position="367"/>
        <end position="386"/>
    </location>
</feature>
<keyword evidence="1" id="KW-1133">Transmembrane helix</keyword>
<comment type="caution">
    <text evidence="2">The sequence shown here is derived from an EMBL/GenBank/DDBJ whole genome shotgun (WGS) entry which is preliminary data.</text>
</comment>
<feature type="transmembrane region" description="Helical" evidence="1">
    <location>
        <begin position="246"/>
        <end position="267"/>
    </location>
</feature>
<accession>A0A9W6GQ66</accession>
<evidence type="ECO:0000256" key="1">
    <source>
        <dbReference type="SAM" id="Phobius"/>
    </source>
</evidence>
<feature type="transmembrane region" description="Helical" evidence="1">
    <location>
        <begin position="407"/>
        <end position="426"/>
    </location>
</feature>
<feature type="transmembrane region" description="Helical" evidence="1">
    <location>
        <begin position="126"/>
        <end position="149"/>
    </location>
</feature>
<feature type="transmembrane region" description="Helical" evidence="1">
    <location>
        <begin position="155"/>
        <end position="174"/>
    </location>
</feature>
<keyword evidence="3" id="KW-1185">Reference proteome</keyword>
<dbReference type="Proteomes" id="UP001144471">
    <property type="component" value="Unassembled WGS sequence"/>
</dbReference>
<proteinExistence type="predicted"/>
<feature type="transmembrane region" description="Helical" evidence="1">
    <location>
        <begin position="492"/>
        <end position="511"/>
    </location>
</feature>
<organism evidence="2 3">
    <name type="scientific">Propionigenium maris DSM 9537</name>
    <dbReference type="NCBI Taxonomy" id="1123000"/>
    <lineage>
        <taxon>Bacteria</taxon>
        <taxon>Fusobacteriati</taxon>
        <taxon>Fusobacteriota</taxon>
        <taxon>Fusobacteriia</taxon>
        <taxon>Fusobacteriales</taxon>
        <taxon>Fusobacteriaceae</taxon>
        <taxon>Propionigenium</taxon>
    </lineage>
</organism>
<feature type="transmembrane region" description="Helical" evidence="1">
    <location>
        <begin position="341"/>
        <end position="361"/>
    </location>
</feature>
<dbReference type="EMBL" id="BSDY01000049">
    <property type="protein sequence ID" value="GLI58350.1"/>
    <property type="molecule type" value="Genomic_DNA"/>
</dbReference>
<reference evidence="2" key="1">
    <citation type="submission" date="2022-12" db="EMBL/GenBank/DDBJ databases">
        <title>Reference genome sequencing for broad-spectrum identification of bacterial and archaeal isolates by mass spectrometry.</title>
        <authorList>
            <person name="Sekiguchi Y."/>
            <person name="Tourlousse D.M."/>
        </authorList>
    </citation>
    <scope>NUCLEOTIDE SEQUENCE</scope>
    <source>
        <strain evidence="2">10succ1</strain>
    </source>
</reference>
<feature type="transmembrane region" description="Helical" evidence="1">
    <location>
        <begin position="279"/>
        <end position="300"/>
    </location>
</feature>
<gene>
    <name evidence="2" type="ORF">PM10SUCC1_38640</name>
</gene>
<feature type="transmembrane region" description="Helical" evidence="1">
    <location>
        <begin position="70"/>
        <end position="91"/>
    </location>
</feature>
<feature type="transmembrane region" description="Helical" evidence="1">
    <location>
        <begin position="186"/>
        <end position="208"/>
    </location>
</feature>
<sequence>MDYLMSQISSISALNHFFLTMVVLITMVLVSRTVVAGTRYSSILIIVVFGLFMGFIMVKSQVATPGLKGFPMIVMVSQTTVIALIASFFVGGQELKKIFSKEDLNIEDLMMPSQEEIILGTNSTQLFFIVRAFFILVGIEALKMLFVGFSGKDALGNSYLLLAYLSVVLSIIFIDNKAKIENKQSYIRRGVVEIIVILGILILSLKVAELIEPIIALPQIFFAMMISAGLGMVFSNWRFGPTLNSLLFAGIPVVLAGNFLIGGSRMLDAFTISGVKNVIIYGFTGQIFWMFAGMALLIFLGKSNHIKNLAPGMAGALSHSGLTGACTGGDLGEKAATRAPIMINIPFFGHIFVFSILAASAEQGSIIVKWVVPLVTFGVILTVISIKTLRNAQDDDAQEIKGLMQFSMGWQIIAVFASFTMLNLAGMPLNQVSIAVSSGLSHFGLFAAVQGGMFGETAAGLIAFIFAMPFLVHPLVFGMFGKAAENGGRMPVKLVSVLAVIGFAGVSYSLLSI</sequence>
<feature type="transmembrane region" description="Helical" evidence="1">
    <location>
        <begin position="461"/>
        <end position="480"/>
    </location>
</feature>
<evidence type="ECO:0000313" key="2">
    <source>
        <dbReference type="EMBL" id="GLI58350.1"/>
    </source>
</evidence>